<dbReference type="GO" id="GO:0004222">
    <property type="term" value="F:metalloendopeptidase activity"/>
    <property type="evidence" value="ECO:0007669"/>
    <property type="project" value="TreeGrafter"/>
</dbReference>
<dbReference type="InterPro" id="IPR011055">
    <property type="entry name" value="Dup_hybrid_motif"/>
</dbReference>
<feature type="chain" id="PRO_5032397539" evidence="1">
    <location>
        <begin position="20"/>
        <end position="313"/>
    </location>
</feature>
<dbReference type="PANTHER" id="PTHR21666">
    <property type="entry name" value="PEPTIDASE-RELATED"/>
    <property type="match status" value="1"/>
</dbReference>
<dbReference type="PANTHER" id="PTHR21666:SF270">
    <property type="entry name" value="MUREIN HYDROLASE ACTIVATOR ENVC"/>
    <property type="match status" value="1"/>
</dbReference>
<dbReference type="AlphaFoldDB" id="A0A842IUL1"/>
<comment type="caution">
    <text evidence="3">The sequence shown here is derived from an EMBL/GenBank/DDBJ whole genome shotgun (WGS) entry which is preliminary data.</text>
</comment>
<name>A0A842IUL1_9FLAO</name>
<dbReference type="RefSeq" id="WP_185788766.1">
    <property type="nucleotide sequence ID" value="NZ_JACLCP010000002.1"/>
</dbReference>
<evidence type="ECO:0000256" key="1">
    <source>
        <dbReference type="SAM" id="SignalP"/>
    </source>
</evidence>
<dbReference type="PROSITE" id="PS51782">
    <property type="entry name" value="LYSM"/>
    <property type="match status" value="1"/>
</dbReference>
<dbReference type="SUPFAM" id="SSF51261">
    <property type="entry name" value="Duplicated hybrid motif"/>
    <property type="match status" value="1"/>
</dbReference>
<dbReference type="EMBL" id="JACLCP010000002">
    <property type="protein sequence ID" value="MBC2845047.1"/>
    <property type="molecule type" value="Genomic_DNA"/>
</dbReference>
<evidence type="ECO:0000313" key="4">
    <source>
        <dbReference type="Proteomes" id="UP000533900"/>
    </source>
</evidence>
<gene>
    <name evidence="3" type="ORF">H7F21_08085</name>
</gene>
<accession>A0A842IUL1</accession>
<dbReference type="Pfam" id="PF01476">
    <property type="entry name" value="LysM"/>
    <property type="match status" value="1"/>
</dbReference>
<dbReference type="SUPFAM" id="SSF54106">
    <property type="entry name" value="LysM domain"/>
    <property type="match status" value="1"/>
</dbReference>
<dbReference type="SMART" id="SM00257">
    <property type="entry name" value="LysM"/>
    <property type="match status" value="1"/>
</dbReference>
<protein>
    <submittedName>
        <fullName evidence="3">Peptidoglycan DD-metalloendopeptidase family protein</fullName>
    </submittedName>
</protein>
<keyword evidence="4" id="KW-1185">Reference proteome</keyword>
<evidence type="ECO:0000259" key="2">
    <source>
        <dbReference type="PROSITE" id="PS51782"/>
    </source>
</evidence>
<dbReference type="InterPro" id="IPR016047">
    <property type="entry name" value="M23ase_b-sheet_dom"/>
</dbReference>
<feature type="signal peptide" evidence="1">
    <location>
        <begin position="1"/>
        <end position="19"/>
    </location>
</feature>
<dbReference type="InterPro" id="IPR050570">
    <property type="entry name" value="Cell_wall_metabolism_enzyme"/>
</dbReference>
<dbReference type="CDD" id="cd12797">
    <property type="entry name" value="M23_peptidase"/>
    <property type="match status" value="1"/>
</dbReference>
<sequence>MKLFTVVLAMVLLSLSAFSQDDLANDSLKIIIKEPALSFKKGLIEKEVLIPIVSYEDTIQPIDIKAEYWETNVYNPYRNTLVQYPIGIAFNDTTYTSPVLHKKVVTSRYGWRRGRPHKGIDIDLVTGDSVIAMLDGIVRYASYARGFGKTIVVRHYNGLETTYAHLSNIAVKANDSISRGQYIGKGGNTGNSRGSHLHLEVSYKGEYIHPEYVFDFSPKNAIRAKTVWVTQKWTRPQYHNSRRVSKVNVLKSKEEVALASLMTKREKVYVVKKGDTLYGISRRNNISINSICDANAITKSTTLKIGQKLVLEP</sequence>
<organism evidence="3 4">
    <name type="scientific">Winogradskyella flava</name>
    <dbReference type="NCBI Taxonomy" id="1884876"/>
    <lineage>
        <taxon>Bacteria</taxon>
        <taxon>Pseudomonadati</taxon>
        <taxon>Bacteroidota</taxon>
        <taxon>Flavobacteriia</taxon>
        <taxon>Flavobacteriales</taxon>
        <taxon>Flavobacteriaceae</taxon>
        <taxon>Winogradskyella</taxon>
    </lineage>
</organism>
<evidence type="ECO:0000313" key="3">
    <source>
        <dbReference type="EMBL" id="MBC2845047.1"/>
    </source>
</evidence>
<dbReference type="Pfam" id="PF01551">
    <property type="entry name" value="Peptidase_M23"/>
    <property type="match status" value="1"/>
</dbReference>
<dbReference type="InterPro" id="IPR018392">
    <property type="entry name" value="LysM"/>
</dbReference>
<dbReference type="CDD" id="cd00118">
    <property type="entry name" value="LysM"/>
    <property type="match status" value="1"/>
</dbReference>
<dbReference type="Proteomes" id="UP000533900">
    <property type="component" value="Unassembled WGS sequence"/>
</dbReference>
<proteinExistence type="predicted"/>
<dbReference type="Gene3D" id="3.10.350.10">
    <property type="entry name" value="LysM domain"/>
    <property type="match status" value="1"/>
</dbReference>
<dbReference type="InterPro" id="IPR036779">
    <property type="entry name" value="LysM_dom_sf"/>
</dbReference>
<keyword evidence="1" id="KW-0732">Signal</keyword>
<feature type="domain" description="LysM" evidence="2">
    <location>
        <begin position="267"/>
        <end position="311"/>
    </location>
</feature>
<dbReference type="Gene3D" id="2.70.70.10">
    <property type="entry name" value="Glucose Permease (Domain IIA)"/>
    <property type="match status" value="1"/>
</dbReference>
<reference evidence="3" key="1">
    <citation type="submission" date="2020-08" db="EMBL/GenBank/DDBJ databases">
        <title>Winogradskyella ouciana sp. nov., isolated from the hadal seawater of the Mariana Trench.</title>
        <authorList>
            <person name="He X."/>
        </authorList>
    </citation>
    <scope>NUCLEOTIDE SEQUENCE [LARGE SCALE GENOMIC DNA]</scope>
    <source>
        <strain evidence="3">KCTC 52348</strain>
    </source>
</reference>